<evidence type="ECO:0000313" key="4">
    <source>
        <dbReference type="EMBL" id="CAE0705680.1"/>
    </source>
</evidence>
<dbReference type="Gene3D" id="1.25.40.10">
    <property type="entry name" value="Tetratricopeptide repeat domain"/>
    <property type="match status" value="2"/>
</dbReference>
<dbReference type="EMBL" id="HBIW01024509">
    <property type="protein sequence ID" value="CAE0705680.1"/>
    <property type="molecule type" value="Transcribed_RNA"/>
</dbReference>
<dbReference type="InterPro" id="IPR011990">
    <property type="entry name" value="TPR-like_helical_dom_sf"/>
</dbReference>
<name>A0A7S4A752_9STRA</name>
<dbReference type="PROSITE" id="PS50005">
    <property type="entry name" value="TPR"/>
    <property type="match status" value="2"/>
</dbReference>
<gene>
    <name evidence="4" type="ORF">PCAL00307_LOCUS21129</name>
</gene>
<dbReference type="PANTHER" id="PTHR45586:SF1">
    <property type="entry name" value="LIPOPOLYSACCHARIDE ASSEMBLY PROTEIN B"/>
    <property type="match status" value="1"/>
</dbReference>
<keyword evidence="2 3" id="KW-0802">TPR repeat</keyword>
<keyword evidence="1" id="KW-0677">Repeat</keyword>
<feature type="repeat" description="TPR" evidence="3">
    <location>
        <begin position="116"/>
        <end position="149"/>
    </location>
</feature>
<evidence type="ECO:0000256" key="2">
    <source>
        <dbReference type="ARBA" id="ARBA00022803"/>
    </source>
</evidence>
<dbReference type="AlphaFoldDB" id="A0A7S4A752"/>
<dbReference type="Pfam" id="PF13424">
    <property type="entry name" value="TPR_12"/>
    <property type="match status" value="1"/>
</dbReference>
<dbReference type="SUPFAM" id="SSF48452">
    <property type="entry name" value="TPR-like"/>
    <property type="match status" value="1"/>
</dbReference>
<dbReference type="PANTHER" id="PTHR45586">
    <property type="entry name" value="TPR REPEAT-CONTAINING PROTEIN PA4667"/>
    <property type="match status" value="1"/>
</dbReference>
<evidence type="ECO:0008006" key="5">
    <source>
        <dbReference type="Google" id="ProtNLM"/>
    </source>
</evidence>
<proteinExistence type="predicted"/>
<dbReference type="Pfam" id="PF13432">
    <property type="entry name" value="TPR_16"/>
    <property type="match status" value="1"/>
</dbReference>
<feature type="repeat" description="TPR" evidence="3">
    <location>
        <begin position="150"/>
        <end position="183"/>
    </location>
</feature>
<protein>
    <recommendedName>
        <fullName evidence="5">Tetratricopeptide repeat protein</fullName>
    </recommendedName>
</protein>
<sequence>MSDPAQRMRELREMQEKIWRERQQAQLRNEAAQYLEGRIARDPMAGPNHHSLAPILQELGDHDEALRRLQFAAKANPENLNVRNDLALAIFKRGREHWARALKEFTYILRVDADNFLAHKNIAAVYAARGRYEKALEHALEAVKLRPDDAAAHRNLAQVYDVTGNSREAVVHNRRAIALGPGRHGVYEKADAEAYRRVAVQRAGRGETASGHAHEHYDAYRALAGKPFVLPDSERTVELLVKAKQDL</sequence>
<evidence type="ECO:0000256" key="1">
    <source>
        <dbReference type="ARBA" id="ARBA00022737"/>
    </source>
</evidence>
<dbReference type="InterPro" id="IPR019734">
    <property type="entry name" value="TPR_rpt"/>
</dbReference>
<organism evidence="4">
    <name type="scientific">Pelagomonas calceolata</name>
    <dbReference type="NCBI Taxonomy" id="35677"/>
    <lineage>
        <taxon>Eukaryota</taxon>
        <taxon>Sar</taxon>
        <taxon>Stramenopiles</taxon>
        <taxon>Ochrophyta</taxon>
        <taxon>Pelagophyceae</taxon>
        <taxon>Pelagomonadales</taxon>
        <taxon>Pelagomonadaceae</taxon>
        <taxon>Pelagomonas</taxon>
    </lineage>
</organism>
<accession>A0A7S4A752</accession>
<evidence type="ECO:0000256" key="3">
    <source>
        <dbReference type="PROSITE-ProRule" id="PRU00339"/>
    </source>
</evidence>
<dbReference type="SMART" id="SM00028">
    <property type="entry name" value="TPR"/>
    <property type="match status" value="3"/>
</dbReference>
<dbReference type="InterPro" id="IPR051012">
    <property type="entry name" value="CellSynth/LPSAsmb/PSIAsmb"/>
</dbReference>
<reference evidence="4" key="1">
    <citation type="submission" date="2021-01" db="EMBL/GenBank/DDBJ databases">
        <authorList>
            <person name="Corre E."/>
            <person name="Pelletier E."/>
            <person name="Niang G."/>
            <person name="Scheremetjew M."/>
            <person name="Finn R."/>
            <person name="Kale V."/>
            <person name="Holt S."/>
            <person name="Cochrane G."/>
            <person name="Meng A."/>
            <person name="Brown T."/>
            <person name="Cohen L."/>
        </authorList>
    </citation>
    <scope>NUCLEOTIDE SEQUENCE</scope>
    <source>
        <strain evidence="4">CCMP1756</strain>
    </source>
</reference>